<comment type="caution">
    <text evidence="1">The sequence shown here is derived from an EMBL/GenBank/DDBJ whole genome shotgun (WGS) entry which is preliminary data.</text>
</comment>
<keyword evidence="2" id="KW-1185">Reference proteome</keyword>
<protein>
    <submittedName>
        <fullName evidence="1">Uncharacterized protein</fullName>
    </submittedName>
</protein>
<sequence length="190" mass="21985">MKYDYIDNFNIAKERAAKHFPDAACDKLTDEVLSNLDIKILCTLLSEVYDKPEYEKIIHGECIPTHIYLYSIIKEVLRKDWCIVVGGLIDNGKQVFTFSDDEFSEIPLDMQNRKFPGHLWLSNRSGMIIDGSYSVACKLHKKSMKKEKVEPIIDVYHNETDFRTYIPYLTGNENLLRYLIAGDQIIIRAG</sequence>
<name>A0AAE3CKD6_9PROT</name>
<organism evidence="1 2">
    <name type="scientific">Igneacidithiobacillus copahuensis</name>
    <dbReference type="NCBI Taxonomy" id="2724909"/>
    <lineage>
        <taxon>Bacteria</taxon>
        <taxon>Pseudomonadati</taxon>
        <taxon>Pseudomonadota</taxon>
        <taxon>Acidithiobacillia</taxon>
        <taxon>Acidithiobacillales</taxon>
        <taxon>Acidithiobacillaceae</taxon>
        <taxon>Igneacidithiobacillus</taxon>
    </lineage>
</organism>
<evidence type="ECO:0000313" key="2">
    <source>
        <dbReference type="Proteomes" id="UP001197378"/>
    </source>
</evidence>
<reference evidence="1" key="1">
    <citation type="journal article" date="2021" name="ISME J.">
        <title>Genomic evolution of the class Acidithiobacillia: deep-branching Proteobacteria living in extreme acidic conditions.</title>
        <authorList>
            <person name="Moya-Beltran A."/>
            <person name="Beard S."/>
            <person name="Rojas-Villalobos C."/>
            <person name="Issotta F."/>
            <person name="Gallardo Y."/>
            <person name="Ulloa R."/>
            <person name="Giaveno A."/>
            <person name="Degli Esposti M."/>
            <person name="Johnson D.B."/>
            <person name="Quatrini R."/>
        </authorList>
    </citation>
    <scope>NUCLEOTIDE SEQUENCE</scope>
    <source>
        <strain evidence="1">VAN18-1</strain>
    </source>
</reference>
<dbReference type="AlphaFoldDB" id="A0AAE3CKD6"/>
<dbReference type="RefSeq" id="WP_215885713.1">
    <property type="nucleotide sequence ID" value="NZ_JAAXYO010000154.1"/>
</dbReference>
<dbReference type="Proteomes" id="UP001197378">
    <property type="component" value="Unassembled WGS sequence"/>
</dbReference>
<dbReference type="EMBL" id="JAAXYO010000154">
    <property type="protein sequence ID" value="MBU2788659.1"/>
    <property type="molecule type" value="Genomic_DNA"/>
</dbReference>
<accession>A0AAE3CKD6</accession>
<gene>
    <name evidence="1" type="ORF">HFQ13_10695</name>
</gene>
<evidence type="ECO:0000313" key="1">
    <source>
        <dbReference type="EMBL" id="MBU2788659.1"/>
    </source>
</evidence>
<proteinExistence type="predicted"/>